<protein>
    <submittedName>
        <fullName evidence="6">Glycoside hydrolase family 28</fullName>
    </submittedName>
</protein>
<comment type="similarity">
    <text evidence="1 4">Belongs to the glycosyl hydrolase 28 family.</text>
</comment>
<dbReference type="InterPro" id="IPR051801">
    <property type="entry name" value="GH28_Enzymes"/>
</dbReference>
<feature type="chain" id="PRO_5022901110" evidence="5">
    <location>
        <begin position="20"/>
        <end position="516"/>
    </location>
</feature>
<keyword evidence="3 4" id="KW-0326">Glycosidase</keyword>
<dbReference type="PANTHER" id="PTHR31339">
    <property type="entry name" value="PECTIN LYASE-RELATED"/>
    <property type="match status" value="1"/>
</dbReference>
<proteinExistence type="inferred from homology"/>
<dbReference type="SUPFAM" id="SSF51126">
    <property type="entry name" value="Pectin lyase-like"/>
    <property type="match status" value="1"/>
</dbReference>
<organism evidence="6 7">
    <name type="scientific">Mucilaginibacter rubeus</name>
    <dbReference type="NCBI Taxonomy" id="2027860"/>
    <lineage>
        <taxon>Bacteria</taxon>
        <taxon>Pseudomonadati</taxon>
        <taxon>Bacteroidota</taxon>
        <taxon>Sphingobacteriia</taxon>
        <taxon>Sphingobacteriales</taxon>
        <taxon>Sphingobacteriaceae</taxon>
        <taxon>Mucilaginibacter</taxon>
    </lineage>
</organism>
<dbReference type="InterPro" id="IPR000743">
    <property type="entry name" value="Glyco_hydro_28"/>
</dbReference>
<evidence type="ECO:0000256" key="4">
    <source>
        <dbReference type="RuleBase" id="RU361169"/>
    </source>
</evidence>
<accession>A0A5C1I8H8</accession>
<dbReference type="GO" id="GO:0004650">
    <property type="term" value="F:polygalacturonase activity"/>
    <property type="evidence" value="ECO:0007669"/>
    <property type="project" value="InterPro"/>
</dbReference>
<dbReference type="GO" id="GO:0005975">
    <property type="term" value="P:carbohydrate metabolic process"/>
    <property type="evidence" value="ECO:0007669"/>
    <property type="project" value="InterPro"/>
</dbReference>
<gene>
    <name evidence="6" type="ORF">DEO27_030755</name>
</gene>
<evidence type="ECO:0000256" key="1">
    <source>
        <dbReference type="ARBA" id="ARBA00008834"/>
    </source>
</evidence>
<dbReference type="Pfam" id="PF00295">
    <property type="entry name" value="Glyco_hydro_28"/>
    <property type="match status" value="1"/>
</dbReference>
<evidence type="ECO:0000256" key="5">
    <source>
        <dbReference type="SAM" id="SignalP"/>
    </source>
</evidence>
<keyword evidence="7" id="KW-1185">Reference proteome</keyword>
<sequence>MRAILLFLFSATLINVASAQQKIYNIKKLGAVADGKTDNVRVIQDAIDKAAEAGGGTIWIPAGKFVTSVIHLRSNIELHLAAGAELLGSAKRITYGPEKASALIVAEKQQNITITGKGAIDGQGDALIKDIYRMLNNGTLKDKEWKTYNDWHQLRPEEDNRPKLIVFEKCDKINLKNFTIKNGLCWIQDYRSCTNMVIDSINVISNTFLNNDGIDLVDCKNVKLTNSFFNVADDGICLKSSDPQGACENIYIANCKIRSSASAFKMGTASWGGFKKITVRDIYVYDTFRSAVAIESVDGAIIQDIDIRGVIAKNTGNAIFIRLGKRAKTRPVGEISRVYIGDVKVEVPAGKPDAGYHEEGPLEQFAHNIFPSSVSGIPGSPVRDVTLENINITYKGTAKKQTAFFNIDSLTKVPEKISSYPEFSMFGELPASAFYARHTEGLNLKNIRINYAGKEFRTPFVFDDVSELAADKINVSGFKTLPLLYLNNVKVKLLQDIQPTDKREQIIKTNNPKTSN</sequence>
<dbReference type="InterPro" id="IPR006626">
    <property type="entry name" value="PbH1"/>
</dbReference>
<dbReference type="KEGG" id="mrub:DEO27_030755"/>
<evidence type="ECO:0000313" key="6">
    <source>
        <dbReference type="EMBL" id="QEM14213.1"/>
    </source>
</evidence>
<dbReference type="RefSeq" id="WP_112573099.1">
    <property type="nucleotide sequence ID" value="NZ_CP043450.1"/>
</dbReference>
<dbReference type="SMART" id="SM00710">
    <property type="entry name" value="PbH1"/>
    <property type="match status" value="5"/>
</dbReference>
<keyword evidence="2 4" id="KW-0378">Hydrolase</keyword>
<name>A0A5C1I8H8_9SPHI</name>
<dbReference type="OrthoDB" id="9795222at2"/>
<dbReference type="InterPro" id="IPR011050">
    <property type="entry name" value="Pectin_lyase_fold/virulence"/>
</dbReference>
<keyword evidence="5" id="KW-0732">Signal</keyword>
<evidence type="ECO:0000313" key="7">
    <source>
        <dbReference type="Proteomes" id="UP000251402"/>
    </source>
</evidence>
<reference evidence="6" key="1">
    <citation type="submission" date="2019-08" db="EMBL/GenBank/DDBJ databases">
        <title>Comparative genome analysis confer to the adaptation heavy metal polluted environment.</title>
        <authorList>
            <person name="Li Y."/>
        </authorList>
    </citation>
    <scope>NUCLEOTIDE SEQUENCE [LARGE SCALE GENOMIC DNA]</scope>
    <source>
        <strain evidence="6">P1</strain>
    </source>
</reference>
<evidence type="ECO:0000256" key="2">
    <source>
        <dbReference type="ARBA" id="ARBA00022801"/>
    </source>
</evidence>
<dbReference type="AlphaFoldDB" id="A0A5C1I8H8"/>
<dbReference type="InterPro" id="IPR012334">
    <property type="entry name" value="Pectin_lyas_fold"/>
</dbReference>
<dbReference type="Proteomes" id="UP000251402">
    <property type="component" value="Chromosome"/>
</dbReference>
<dbReference type="PANTHER" id="PTHR31339:SF9">
    <property type="entry name" value="PLASMIN AND FIBRONECTIN-BINDING PROTEIN A"/>
    <property type="match status" value="1"/>
</dbReference>
<evidence type="ECO:0000256" key="3">
    <source>
        <dbReference type="ARBA" id="ARBA00023295"/>
    </source>
</evidence>
<feature type="signal peptide" evidence="5">
    <location>
        <begin position="1"/>
        <end position="19"/>
    </location>
</feature>
<dbReference type="Gene3D" id="2.160.20.10">
    <property type="entry name" value="Single-stranded right-handed beta-helix, Pectin lyase-like"/>
    <property type="match status" value="1"/>
</dbReference>
<dbReference type="EMBL" id="CP043450">
    <property type="protein sequence ID" value="QEM14213.1"/>
    <property type="molecule type" value="Genomic_DNA"/>
</dbReference>